<evidence type="ECO:0000256" key="1">
    <source>
        <dbReference type="SAM" id="MobiDB-lite"/>
    </source>
</evidence>
<comment type="caution">
    <text evidence="2">The sequence shown here is derived from an EMBL/GenBank/DDBJ whole genome shotgun (WGS) entry which is preliminary data.</text>
</comment>
<feature type="non-terminal residue" evidence="2">
    <location>
        <position position="106"/>
    </location>
</feature>
<feature type="region of interest" description="Disordered" evidence="1">
    <location>
        <begin position="39"/>
        <end position="77"/>
    </location>
</feature>
<dbReference type="EMBL" id="LAZR01019737">
    <property type="protein sequence ID" value="KKL91408.1"/>
    <property type="molecule type" value="Genomic_DNA"/>
</dbReference>
<evidence type="ECO:0000313" key="2">
    <source>
        <dbReference type="EMBL" id="KKL91408.1"/>
    </source>
</evidence>
<protein>
    <submittedName>
        <fullName evidence="2">Uncharacterized protein</fullName>
    </submittedName>
</protein>
<proteinExistence type="predicted"/>
<feature type="compositionally biased region" description="Pro residues" evidence="1">
    <location>
        <begin position="42"/>
        <end position="51"/>
    </location>
</feature>
<reference evidence="2" key="1">
    <citation type="journal article" date="2015" name="Nature">
        <title>Complex archaea that bridge the gap between prokaryotes and eukaryotes.</title>
        <authorList>
            <person name="Spang A."/>
            <person name="Saw J.H."/>
            <person name="Jorgensen S.L."/>
            <person name="Zaremba-Niedzwiedzka K."/>
            <person name="Martijn J."/>
            <person name="Lind A.E."/>
            <person name="van Eijk R."/>
            <person name="Schleper C."/>
            <person name="Guy L."/>
            <person name="Ettema T.J."/>
        </authorList>
    </citation>
    <scope>NUCLEOTIDE SEQUENCE</scope>
</reference>
<organism evidence="2">
    <name type="scientific">marine sediment metagenome</name>
    <dbReference type="NCBI Taxonomy" id="412755"/>
    <lineage>
        <taxon>unclassified sequences</taxon>
        <taxon>metagenomes</taxon>
        <taxon>ecological metagenomes</taxon>
    </lineage>
</organism>
<feature type="compositionally biased region" description="Basic and acidic residues" evidence="1">
    <location>
        <begin position="58"/>
        <end position="72"/>
    </location>
</feature>
<name>A0A0F9FYL8_9ZZZZ</name>
<sequence>MTRNRRANAGRRPAWPLQWPWLLSHAVCCAALLCLGCEGAKDPPPPPPPNPATSQADQARKLPDIPDAEKDNPGAADVLITDTTVLKKFAKPLYTQQEDKMPAGTL</sequence>
<dbReference type="AlphaFoldDB" id="A0A0F9FYL8"/>
<accession>A0A0F9FYL8</accession>
<gene>
    <name evidence="2" type="ORF">LCGC14_1894980</name>
</gene>